<dbReference type="AlphaFoldDB" id="A0A2M8L6X5"/>
<keyword evidence="1" id="KW-0808">Transferase</keyword>
<dbReference type="Gene3D" id="3.40.50.2000">
    <property type="entry name" value="Glycogen Phosphorylase B"/>
    <property type="match status" value="1"/>
</dbReference>
<evidence type="ECO:0000313" key="1">
    <source>
        <dbReference type="EMBL" id="PJE70004.1"/>
    </source>
</evidence>
<reference evidence="2" key="1">
    <citation type="submission" date="2017-09" db="EMBL/GenBank/DDBJ databases">
        <title>Depth-based differentiation of microbial function through sediment-hosted aquifers and enrichment of novel symbionts in the deep terrestrial subsurface.</title>
        <authorList>
            <person name="Probst A.J."/>
            <person name="Ladd B."/>
            <person name="Jarett J.K."/>
            <person name="Geller-Mcgrath D.E."/>
            <person name="Sieber C.M.K."/>
            <person name="Emerson J.B."/>
            <person name="Anantharaman K."/>
            <person name="Thomas B.C."/>
            <person name="Malmstrom R."/>
            <person name="Stieglmeier M."/>
            <person name="Klingl A."/>
            <person name="Woyke T."/>
            <person name="Ryan C.M."/>
            <person name="Banfield J.F."/>
        </authorList>
    </citation>
    <scope>NUCLEOTIDE SEQUENCE [LARGE SCALE GENOMIC DNA]</scope>
</reference>
<comment type="caution">
    <text evidence="1">The sequence shown here is derived from an EMBL/GenBank/DDBJ whole genome shotgun (WGS) entry which is preliminary data.</text>
</comment>
<dbReference type="Proteomes" id="UP000231579">
    <property type="component" value="Unassembled WGS sequence"/>
</dbReference>
<dbReference type="GO" id="GO:0016740">
    <property type="term" value="F:transferase activity"/>
    <property type="evidence" value="ECO:0007669"/>
    <property type="project" value="UniProtKB-KW"/>
</dbReference>
<feature type="non-terminal residue" evidence="1">
    <location>
        <position position="39"/>
    </location>
</feature>
<gene>
    <name evidence="1" type="ORF">COU97_01935</name>
</gene>
<evidence type="ECO:0000313" key="2">
    <source>
        <dbReference type="Proteomes" id="UP000231579"/>
    </source>
</evidence>
<accession>A0A2M8L6X5</accession>
<dbReference type="SUPFAM" id="SSF53756">
    <property type="entry name" value="UDP-Glycosyltransferase/glycogen phosphorylase"/>
    <property type="match status" value="1"/>
</dbReference>
<sequence length="39" mass="4663">MRILIFNWRDIKHHHQGGAEVVTFEHAKAWVKAGHRVTW</sequence>
<name>A0A2M8L6X5_9BACT</name>
<organism evidence="1 2">
    <name type="scientific">Candidatus Shapirobacteria bacterium CG10_big_fil_rev_8_21_14_0_10_48_15</name>
    <dbReference type="NCBI Taxonomy" id="1974484"/>
    <lineage>
        <taxon>Bacteria</taxon>
        <taxon>Candidatus Shapironibacteriota</taxon>
    </lineage>
</organism>
<proteinExistence type="predicted"/>
<dbReference type="EMBL" id="PFEM01000030">
    <property type="protein sequence ID" value="PJE70004.1"/>
    <property type="molecule type" value="Genomic_DNA"/>
</dbReference>
<protein>
    <submittedName>
        <fullName evidence="1">Glycosyltransferase family 1 protein</fullName>
    </submittedName>
</protein>